<name>A0ABN8QYC5_9CNID</name>
<sequence length="361" mass="40449">MDLLNHFQYTETPGGYSSCYFLVSFPCRGSNEAVRHPVASARAPSEQGAIVCQPTEEVDHPTHVREQREEQNPQQPGAIRGTQDGLMGPQDIPSLVALVSRYPDLLVELPVMVVQLHSGSSQAMQYHACDMQPHRELDRGRLQVNERLRPQASQNGTRYSVEETNQFHEQAQEDERIGAISLPLQIIINRLSPPEPKSSIGQNCGGKYIWKIEHFSQHLQDALNGIITSLESPPIYTGLQEYKFFMRIFLKGVNGGDGRHMGLFVGMMKGEYDTVLEWPFCGRISLTIKDQSTDVHGFRNDISGTFMANRNLGAFQKPAAAESGYTTLYGYAEFAPVTTVCNQKYSKDDTVMVKIEIHKNI</sequence>
<gene>
    <name evidence="3" type="ORF">PEVE_00007370</name>
</gene>
<dbReference type="Gene3D" id="2.60.210.10">
    <property type="entry name" value="Apoptosis, Tumor Necrosis Factor Receptor Associated Protein 2, Chain A"/>
    <property type="match status" value="1"/>
</dbReference>
<organism evidence="3 4">
    <name type="scientific">Porites evermanni</name>
    <dbReference type="NCBI Taxonomy" id="104178"/>
    <lineage>
        <taxon>Eukaryota</taxon>
        <taxon>Metazoa</taxon>
        <taxon>Cnidaria</taxon>
        <taxon>Anthozoa</taxon>
        <taxon>Hexacorallia</taxon>
        <taxon>Scleractinia</taxon>
        <taxon>Fungiina</taxon>
        <taxon>Poritidae</taxon>
        <taxon>Porites</taxon>
    </lineage>
</organism>
<dbReference type="InterPro" id="IPR002083">
    <property type="entry name" value="MATH/TRAF_dom"/>
</dbReference>
<proteinExistence type="predicted"/>
<accession>A0ABN8QYC5</accession>
<reference evidence="3 4" key="1">
    <citation type="submission" date="2022-05" db="EMBL/GenBank/DDBJ databases">
        <authorList>
            <consortium name="Genoscope - CEA"/>
            <person name="William W."/>
        </authorList>
    </citation>
    <scope>NUCLEOTIDE SEQUENCE [LARGE SCALE GENOMIC DNA]</scope>
</reference>
<evidence type="ECO:0000256" key="1">
    <source>
        <dbReference type="SAM" id="MobiDB-lite"/>
    </source>
</evidence>
<feature type="domain" description="MATH" evidence="2">
    <location>
        <begin position="205"/>
        <end position="357"/>
    </location>
</feature>
<feature type="compositionally biased region" description="Basic and acidic residues" evidence="1">
    <location>
        <begin position="59"/>
        <end position="71"/>
    </location>
</feature>
<dbReference type="PANTHER" id="PTHR10131:SF152">
    <property type="entry name" value="TNF RECEPTOR-ASSOCIATED FACTOR 6"/>
    <property type="match status" value="1"/>
</dbReference>
<dbReference type="Pfam" id="PF21355">
    <property type="entry name" value="TRAF-mep_MATH"/>
    <property type="match status" value="1"/>
</dbReference>
<comment type="caution">
    <text evidence="3">The sequence shown here is derived from an EMBL/GenBank/DDBJ whole genome shotgun (WGS) entry which is preliminary data.</text>
</comment>
<evidence type="ECO:0000313" key="4">
    <source>
        <dbReference type="Proteomes" id="UP001159427"/>
    </source>
</evidence>
<feature type="region of interest" description="Disordered" evidence="1">
    <location>
        <begin position="59"/>
        <end position="87"/>
    </location>
</feature>
<dbReference type="SUPFAM" id="SSF49599">
    <property type="entry name" value="TRAF domain-like"/>
    <property type="match status" value="1"/>
</dbReference>
<dbReference type="InterPro" id="IPR008974">
    <property type="entry name" value="TRAF-like"/>
</dbReference>
<dbReference type="InterPro" id="IPR049342">
    <property type="entry name" value="TRAF1-6_MATH_dom"/>
</dbReference>
<dbReference type="PROSITE" id="PS50144">
    <property type="entry name" value="MATH"/>
    <property type="match status" value="1"/>
</dbReference>
<evidence type="ECO:0000259" key="2">
    <source>
        <dbReference type="PROSITE" id="PS50144"/>
    </source>
</evidence>
<dbReference type="EMBL" id="CALNXI010001491">
    <property type="protein sequence ID" value="CAH3170593.1"/>
    <property type="molecule type" value="Genomic_DNA"/>
</dbReference>
<dbReference type="Proteomes" id="UP001159427">
    <property type="component" value="Unassembled WGS sequence"/>
</dbReference>
<dbReference type="PANTHER" id="PTHR10131">
    <property type="entry name" value="TNF RECEPTOR ASSOCIATED FACTOR"/>
    <property type="match status" value="1"/>
</dbReference>
<keyword evidence="4" id="KW-1185">Reference proteome</keyword>
<evidence type="ECO:0000313" key="3">
    <source>
        <dbReference type="EMBL" id="CAH3170593.1"/>
    </source>
</evidence>
<protein>
    <recommendedName>
        <fullName evidence="2">MATH domain-containing protein</fullName>
    </recommendedName>
</protein>